<dbReference type="PANTHER" id="PTHR33175">
    <property type="entry name" value="DNA-BINDING PROTEIN HU"/>
    <property type="match status" value="1"/>
</dbReference>
<dbReference type="GO" id="GO:0030261">
    <property type="term" value="P:chromosome condensation"/>
    <property type="evidence" value="ECO:0007669"/>
    <property type="project" value="UniProtKB-KW"/>
</dbReference>
<dbReference type="FunFam" id="4.10.520.10:FF:000007">
    <property type="entry name" value="Integration host factor subunit beta"/>
    <property type="match status" value="1"/>
</dbReference>
<organism evidence="5 6">
    <name type="scientific">Tannerella forsythia</name>
    <name type="common">Bacteroides forsythus</name>
    <dbReference type="NCBI Taxonomy" id="28112"/>
    <lineage>
        <taxon>Bacteria</taxon>
        <taxon>Pseudomonadati</taxon>
        <taxon>Bacteroidota</taxon>
        <taxon>Bacteroidia</taxon>
        <taxon>Bacteroidales</taxon>
        <taxon>Tannerellaceae</taxon>
        <taxon>Tannerella</taxon>
    </lineage>
</organism>
<gene>
    <name evidence="5" type="ORF">CLI86_08155</name>
</gene>
<accession>A0A2A6E870</accession>
<proteinExistence type="inferred from homology"/>
<reference evidence="5 6" key="1">
    <citation type="submission" date="2017-09" db="EMBL/GenBank/DDBJ databases">
        <title>Phase variable restriction modification systems are present in the genome sequences of periodontal pathogens Prevotella intermedia, Tannerella forsythia and Porphyromonas gingivalis.</title>
        <authorList>
            <person name="Haigh R.D."/>
            <person name="Crawford L."/>
            <person name="Ralph J."/>
            <person name="Wanford J."/>
            <person name="Vartoukian S.R."/>
            <person name="Hijazib K."/>
            <person name="Wade W."/>
            <person name="Oggioni M.R."/>
        </authorList>
    </citation>
    <scope>NUCLEOTIDE SEQUENCE [LARGE SCALE GENOMIC DNA]</scope>
    <source>
        <strain evidence="5 6">WW11663</strain>
    </source>
</reference>
<dbReference type="GO" id="GO:0003677">
    <property type="term" value="F:DNA binding"/>
    <property type="evidence" value="ECO:0007669"/>
    <property type="project" value="UniProtKB-KW"/>
</dbReference>
<dbReference type="InterPro" id="IPR010992">
    <property type="entry name" value="IHF-like_DNA-bd_dom_sf"/>
</dbReference>
<dbReference type="GO" id="GO:0005829">
    <property type="term" value="C:cytosol"/>
    <property type="evidence" value="ECO:0007669"/>
    <property type="project" value="TreeGrafter"/>
</dbReference>
<dbReference type="SUPFAM" id="SSF47729">
    <property type="entry name" value="IHF-like DNA-binding proteins"/>
    <property type="match status" value="1"/>
</dbReference>
<dbReference type="GO" id="GO:0030527">
    <property type="term" value="F:structural constituent of chromatin"/>
    <property type="evidence" value="ECO:0007669"/>
    <property type="project" value="InterPro"/>
</dbReference>
<dbReference type="Proteomes" id="UP000219259">
    <property type="component" value="Unassembled WGS sequence"/>
</dbReference>
<dbReference type="RefSeq" id="WP_041590922.1">
    <property type="nucleotide sequence ID" value="NZ_CAJPTF010000032.1"/>
</dbReference>
<comment type="caution">
    <text evidence="5">The sequence shown here is derived from an EMBL/GenBank/DDBJ whole genome shotgun (WGS) entry which is preliminary data.</text>
</comment>
<evidence type="ECO:0000256" key="3">
    <source>
        <dbReference type="ARBA" id="ARBA00023125"/>
    </source>
</evidence>
<dbReference type="Pfam" id="PF00216">
    <property type="entry name" value="Bac_DNA_binding"/>
    <property type="match status" value="1"/>
</dbReference>
<dbReference type="PANTHER" id="PTHR33175:SF3">
    <property type="entry name" value="DNA-BINDING PROTEIN HU-BETA"/>
    <property type="match status" value="1"/>
</dbReference>
<name>A0A2A6E870_TANFO</name>
<dbReference type="AlphaFoldDB" id="A0A2A6E870"/>
<comment type="similarity">
    <text evidence="1 4">Belongs to the bacterial histone-like protein family.</text>
</comment>
<dbReference type="InterPro" id="IPR000119">
    <property type="entry name" value="Hist_DNA-bd"/>
</dbReference>
<evidence type="ECO:0000313" key="5">
    <source>
        <dbReference type="EMBL" id="PDP43536.1"/>
    </source>
</evidence>
<dbReference type="GeneID" id="34759696"/>
<dbReference type="SMART" id="SM00411">
    <property type="entry name" value="BHL"/>
    <property type="match status" value="1"/>
</dbReference>
<keyword evidence="2" id="KW-0226">DNA condensation</keyword>
<keyword evidence="3" id="KW-0238">DNA-binding</keyword>
<dbReference type="OrthoDB" id="9799835at2"/>
<dbReference type="CDD" id="cd13836">
    <property type="entry name" value="IHF_B"/>
    <property type="match status" value="1"/>
</dbReference>
<dbReference type="Gene3D" id="4.10.520.10">
    <property type="entry name" value="IHF-like DNA-binding proteins"/>
    <property type="match status" value="1"/>
</dbReference>
<evidence type="ECO:0000313" key="6">
    <source>
        <dbReference type="Proteomes" id="UP000219259"/>
    </source>
</evidence>
<evidence type="ECO:0000256" key="4">
    <source>
        <dbReference type="RuleBase" id="RU003939"/>
    </source>
</evidence>
<dbReference type="EMBL" id="NSLJ01000018">
    <property type="protein sequence ID" value="PDP43536.1"/>
    <property type="molecule type" value="Genomic_DNA"/>
</dbReference>
<protein>
    <submittedName>
        <fullName evidence="5">Integration host factor subunit beta</fullName>
    </submittedName>
</protein>
<evidence type="ECO:0000256" key="1">
    <source>
        <dbReference type="ARBA" id="ARBA00010529"/>
    </source>
</evidence>
<sequence length="92" mass="10175">MTKADIVSEIAKSTGIDKNAVLASVESFMSVVKKSLSEGENVYLRGFGSFVVKRRAQKTARNISKNTTMIIPEHDIPSFKPARIFMNQVANK</sequence>
<evidence type="ECO:0000256" key="2">
    <source>
        <dbReference type="ARBA" id="ARBA00023067"/>
    </source>
</evidence>